<keyword evidence="1" id="KW-0472">Membrane</keyword>
<comment type="caution">
    <text evidence="2">The sequence shown here is derived from an EMBL/GenBank/DDBJ whole genome shotgun (WGS) entry which is preliminary data.</text>
</comment>
<protein>
    <submittedName>
        <fullName evidence="2">Uncharacterized protein</fullName>
    </submittedName>
</protein>
<keyword evidence="1" id="KW-0812">Transmembrane</keyword>
<sequence>MPILDLDFGTLALAAGIALSALTLAGFGAAVFSIRRDDRRGVPAASAASPRRFRRRVLGTYTPSDR</sequence>
<feature type="transmembrane region" description="Helical" evidence="1">
    <location>
        <begin position="12"/>
        <end position="32"/>
    </location>
</feature>
<evidence type="ECO:0000313" key="3">
    <source>
        <dbReference type="Proteomes" id="UP000249304"/>
    </source>
</evidence>
<dbReference type="EMBL" id="POUD01000257">
    <property type="protein sequence ID" value="PZG08921.1"/>
    <property type="molecule type" value="Genomic_DNA"/>
</dbReference>
<dbReference type="AlphaFoldDB" id="A0A2W2DES6"/>
<gene>
    <name evidence="2" type="ORF">C1J01_38410</name>
</gene>
<dbReference type="RefSeq" id="WP_111183888.1">
    <property type="nucleotide sequence ID" value="NZ_POUD01000257.1"/>
</dbReference>
<proteinExistence type="predicted"/>
<evidence type="ECO:0000313" key="2">
    <source>
        <dbReference type="EMBL" id="PZG08921.1"/>
    </source>
</evidence>
<accession>A0A2W2DES6</accession>
<evidence type="ECO:0000256" key="1">
    <source>
        <dbReference type="SAM" id="Phobius"/>
    </source>
</evidence>
<name>A0A2W2DES6_9ACTN</name>
<dbReference type="Proteomes" id="UP000249304">
    <property type="component" value="Unassembled WGS sequence"/>
</dbReference>
<reference evidence="2 3" key="1">
    <citation type="submission" date="2018-01" db="EMBL/GenBank/DDBJ databases">
        <title>Draft genome sequence of Nonomuraea sp. KC333.</title>
        <authorList>
            <person name="Sahin N."/>
            <person name="Saygin H."/>
            <person name="Ay H."/>
        </authorList>
    </citation>
    <scope>NUCLEOTIDE SEQUENCE [LARGE SCALE GENOMIC DNA]</scope>
    <source>
        <strain evidence="2 3">KC333</strain>
    </source>
</reference>
<keyword evidence="3" id="KW-1185">Reference proteome</keyword>
<keyword evidence="1" id="KW-1133">Transmembrane helix</keyword>
<organism evidence="2 3">
    <name type="scientific">Nonomuraea aridisoli</name>
    <dbReference type="NCBI Taxonomy" id="2070368"/>
    <lineage>
        <taxon>Bacteria</taxon>
        <taxon>Bacillati</taxon>
        <taxon>Actinomycetota</taxon>
        <taxon>Actinomycetes</taxon>
        <taxon>Streptosporangiales</taxon>
        <taxon>Streptosporangiaceae</taxon>
        <taxon>Nonomuraea</taxon>
    </lineage>
</organism>